<dbReference type="GO" id="GO:0006139">
    <property type="term" value="P:nucleobase-containing compound metabolic process"/>
    <property type="evidence" value="ECO:0007669"/>
    <property type="project" value="UniProtKB-ARBA"/>
</dbReference>
<evidence type="ECO:0000256" key="14">
    <source>
        <dbReference type="SAM" id="MobiDB-lite"/>
    </source>
</evidence>
<protein>
    <submittedName>
        <fullName evidence="18">Satratoxin biosynthesis SC1 cluster protein 4</fullName>
    </submittedName>
</protein>
<dbReference type="InterPro" id="IPR052337">
    <property type="entry name" value="SAT4-like"/>
</dbReference>
<evidence type="ECO:0000256" key="16">
    <source>
        <dbReference type="SAM" id="SignalP"/>
    </source>
</evidence>
<evidence type="ECO:0000256" key="1">
    <source>
        <dbReference type="ARBA" id="ARBA00004141"/>
    </source>
</evidence>
<comment type="caution">
    <text evidence="18">The sequence shown here is derived from an EMBL/GenBank/DDBJ whole genome shotgun (WGS) entry which is preliminary data.</text>
</comment>
<dbReference type="InterPro" id="IPR049326">
    <property type="entry name" value="Rhodopsin_dom_fungi"/>
</dbReference>
<feature type="chain" id="PRO_5020326603" evidence="16">
    <location>
        <begin position="30"/>
        <end position="792"/>
    </location>
</feature>
<evidence type="ECO:0000256" key="2">
    <source>
        <dbReference type="ARBA" id="ARBA00004589"/>
    </source>
</evidence>
<accession>A0A4R8RMT2</accession>
<evidence type="ECO:0000256" key="15">
    <source>
        <dbReference type="SAM" id="Phobius"/>
    </source>
</evidence>
<dbReference type="Pfam" id="PF00383">
    <property type="entry name" value="dCMP_cyt_deam_1"/>
    <property type="match status" value="1"/>
</dbReference>
<dbReference type="InterPro" id="IPR016193">
    <property type="entry name" value="Cytidine_deaminase-like"/>
</dbReference>
<evidence type="ECO:0000256" key="3">
    <source>
        <dbReference type="ARBA" id="ARBA00004613"/>
    </source>
</evidence>
<evidence type="ECO:0000256" key="11">
    <source>
        <dbReference type="ARBA" id="ARBA00023157"/>
    </source>
</evidence>
<organism evidence="18 19">
    <name type="scientific">Colletotrichum trifolii</name>
    <dbReference type="NCBI Taxonomy" id="5466"/>
    <lineage>
        <taxon>Eukaryota</taxon>
        <taxon>Fungi</taxon>
        <taxon>Dikarya</taxon>
        <taxon>Ascomycota</taxon>
        <taxon>Pezizomycotina</taxon>
        <taxon>Sordariomycetes</taxon>
        <taxon>Hypocreomycetidae</taxon>
        <taxon>Glomerellales</taxon>
        <taxon>Glomerellaceae</taxon>
        <taxon>Colletotrichum</taxon>
        <taxon>Colletotrichum orbiculare species complex</taxon>
    </lineage>
</organism>
<dbReference type="STRING" id="5466.A0A4R8RMT2"/>
<dbReference type="SUPFAM" id="SSF53927">
    <property type="entry name" value="Cytidine deaminase-like"/>
    <property type="match status" value="1"/>
</dbReference>
<dbReference type="InterPro" id="IPR002125">
    <property type="entry name" value="CMP_dCMP_dom"/>
</dbReference>
<evidence type="ECO:0000256" key="13">
    <source>
        <dbReference type="ARBA" id="ARBA00038359"/>
    </source>
</evidence>
<dbReference type="GO" id="GO:0003824">
    <property type="term" value="F:catalytic activity"/>
    <property type="evidence" value="ECO:0007669"/>
    <property type="project" value="InterPro"/>
</dbReference>
<dbReference type="GO" id="GO:0098552">
    <property type="term" value="C:side of membrane"/>
    <property type="evidence" value="ECO:0007669"/>
    <property type="project" value="UniProtKB-KW"/>
</dbReference>
<proteinExistence type="inferred from homology"/>
<keyword evidence="11" id="KW-1015">Disulfide bond</keyword>
<feature type="transmembrane region" description="Helical" evidence="15">
    <location>
        <begin position="199"/>
        <end position="220"/>
    </location>
</feature>
<feature type="compositionally biased region" description="Basic residues" evidence="14">
    <location>
        <begin position="401"/>
        <end position="410"/>
    </location>
</feature>
<keyword evidence="6" id="KW-0325">Glycoprotein</keyword>
<evidence type="ECO:0000256" key="5">
    <source>
        <dbReference type="ARBA" id="ARBA00022525"/>
    </source>
</evidence>
<comment type="similarity">
    <text evidence="4">Belongs to the RBT5 family.</text>
</comment>
<evidence type="ECO:0000313" key="18">
    <source>
        <dbReference type="EMBL" id="TDZ68423.1"/>
    </source>
</evidence>
<sequence>MRFFALPAASYGGMLRLALVLSMTGLVEADGRTSRLVERQQLPDLSKISPCGLSCLVQGINGAGCAPTNTTCSCASAELGQMAAACLVANCTMQDSLDLAQLQAAQCNLPHESQTTKLLAILVTVYIMAVIAIGLRLVAKNMAKNWSTDDVLIVGAVVIAVAPLSFVILMAVKGFGTHLYDLQPGALQEILRLLYAAEIVYVFVLLFAKLSLVAFYLGIFTVPRFRIAAWSLIGFLVVGQVVIGFLTIFSCHPIELFWDKNIHTGGCLDINQLAYANSALAILQDLIILALPIAMLPGLQMDRSKKISVAAVFLLGSVGFISTIIRLQVLAVFGNSIDPTWDYAPVVWWTVVELGVVIVCACLPMIRNLVNKAFPDLSSFSWATPKASKDSYGASSDKSYRLQRRQKLGRSHSPPQFSDNYVRDHLTGPSAKAGQASPPTVHRARAQPEPKPKVPEPPVSPPQPFDLSWRSTNPYGIPTDDPYAVGKTNYNLEVQMLERKDRNFDEDEARLVQRCASIDDESRSYPPAIPEQVSSEAALGHPIPPRRPRETMLLGVLDLLLLLLTASTEAERRRDISPQVPIPESPLTIGDGVTDATRAHWMRQAVLALPNPCPFAAFGSVIVNHTAGGAGQLVCSGANNGHGAGNPTLHGEMVAINNCSALFTGSYGMSPAEALAAFADLTLYTNAESCPMCASAVRWAGFREYVYGTSIARLVELGWGQIRIPSREVFERSAALRLQTRLVGPVLAEETDGLFGWQFDPGAPCPRGCVRESTDGVCVAADAGGSASLGKQ</sequence>
<evidence type="ECO:0000313" key="19">
    <source>
        <dbReference type="Proteomes" id="UP000295703"/>
    </source>
</evidence>
<dbReference type="Pfam" id="PF20684">
    <property type="entry name" value="Fung_rhodopsin"/>
    <property type="match status" value="1"/>
</dbReference>
<keyword evidence="7 15" id="KW-0812">Transmembrane</keyword>
<evidence type="ECO:0000256" key="4">
    <source>
        <dbReference type="ARBA" id="ARBA00010031"/>
    </source>
</evidence>
<keyword evidence="6" id="KW-0336">GPI-anchor</keyword>
<evidence type="ECO:0000256" key="9">
    <source>
        <dbReference type="ARBA" id="ARBA00022989"/>
    </source>
</evidence>
<comment type="similarity">
    <text evidence="13">Belongs to the SAT4 family.</text>
</comment>
<dbReference type="CDD" id="cd01285">
    <property type="entry name" value="nucleoside_deaminase"/>
    <property type="match status" value="1"/>
</dbReference>
<feature type="transmembrane region" description="Helical" evidence="15">
    <location>
        <begin position="311"/>
        <end position="334"/>
    </location>
</feature>
<keyword evidence="8 16" id="KW-0732">Signal</keyword>
<evidence type="ECO:0000256" key="10">
    <source>
        <dbReference type="ARBA" id="ARBA00023136"/>
    </source>
</evidence>
<gene>
    <name evidence="18" type="ORF">CTRI78_v002010</name>
</gene>
<evidence type="ECO:0000256" key="12">
    <source>
        <dbReference type="ARBA" id="ARBA00023288"/>
    </source>
</evidence>
<dbReference type="PROSITE" id="PS51747">
    <property type="entry name" value="CYT_DCMP_DEAMINASES_2"/>
    <property type="match status" value="1"/>
</dbReference>
<evidence type="ECO:0000259" key="17">
    <source>
        <dbReference type="PROSITE" id="PS51747"/>
    </source>
</evidence>
<keyword evidence="19" id="KW-1185">Reference proteome</keyword>
<feature type="transmembrane region" description="Helical" evidence="15">
    <location>
        <begin position="346"/>
        <end position="366"/>
    </location>
</feature>
<dbReference type="AlphaFoldDB" id="A0A4R8RMT2"/>
<feature type="transmembrane region" description="Helical" evidence="15">
    <location>
        <begin position="227"/>
        <end position="249"/>
    </location>
</feature>
<feature type="transmembrane region" description="Helical" evidence="15">
    <location>
        <begin position="118"/>
        <end position="139"/>
    </location>
</feature>
<feature type="domain" description="CMP/dCMP-type deaminase" evidence="17">
    <location>
        <begin position="596"/>
        <end position="722"/>
    </location>
</feature>
<evidence type="ECO:0000256" key="7">
    <source>
        <dbReference type="ARBA" id="ARBA00022692"/>
    </source>
</evidence>
<feature type="region of interest" description="Disordered" evidence="14">
    <location>
        <begin position="385"/>
        <end position="463"/>
    </location>
</feature>
<dbReference type="Gene3D" id="3.40.140.10">
    <property type="entry name" value="Cytidine Deaminase, domain 2"/>
    <property type="match status" value="1"/>
</dbReference>
<name>A0A4R8RMT2_COLTR</name>
<keyword evidence="10 15" id="KW-0472">Membrane</keyword>
<evidence type="ECO:0000256" key="6">
    <source>
        <dbReference type="ARBA" id="ARBA00022622"/>
    </source>
</evidence>
<feature type="transmembrane region" description="Helical" evidence="15">
    <location>
        <begin position="279"/>
        <end position="299"/>
    </location>
</feature>
<reference evidence="18 19" key="1">
    <citation type="submission" date="2018-12" db="EMBL/GenBank/DDBJ databases">
        <title>Genome sequence and assembly of Colletotrichum trifolii.</title>
        <authorList>
            <person name="Gan P."/>
            <person name="Shirasu K."/>
        </authorList>
    </citation>
    <scope>NUCLEOTIDE SEQUENCE [LARGE SCALE GENOMIC DNA]</scope>
    <source>
        <strain evidence="18 19">543-2</strain>
    </source>
</reference>
<feature type="transmembrane region" description="Helical" evidence="15">
    <location>
        <begin position="151"/>
        <end position="172"/>
    </location>
</feature>
<keyword evidence="9 15" id="KW-1133">Transmembrane helix</keyword>
<dbReference type="SMART" id="SM00747">
    <property type="entry name" value="CFEM"/>
    <property type="match status" value="1"/>
</dbReference>
<dbReference type="Proteomes" id="UP000295703">
    <property type="component" value="Unassembled WGS sequence"/>
</dbReference>
<evidence type="ECO:0000256" key="8">
    <source>
        <dbReference type="ARBA" id="ARBA00022729"/>
    </source>
</evidence>
<keyword evidence="5" id="KW-0964">Secreted</keyword>
<dbReference type="PANTHER" id="PTHR33048:SF131">
    <property type="entry name" value="INTEGRAL MEMBRANE PROTEIN"/>
    <property type="match status" value="1"/>
</dbReference>
<dbReference type="GO" id="GO:0005576">
    <property type="term" value="C:extracellular region"/>
    <property type="evidence" value="ECO:0007669"/>
    <property type="project" value="UniProtKB-SubCell"/>
</dbReference>
<dbReference type="InterPro" id="IPR008427">
    <property type="entry name" value="Extracellular_membr_CFEM_dom"/>
</dbReference>
<dbReference type="Pfam" id="PF05730">
    <property type="entry name" value="CFEM"/>
    <property type="match status" value="1"/>
</dbReference>
<feature type="signal peptide" evidence="16">
    <location>
        <begin position="1"/>
        <end position="29"/>
    </location>
</feature>
<dbReference type="EMBL" id="RYZW01000011">
    <property type="protein sequence ID" value="TDZ68423.1"/>
    <property type="molecule type" value="Genomic_DNA"/>
</dbReference>
<comment type="subcellular location">
    <subcellularLocation>
        <location evidence="2">Membrane</location>
        <topology evidence="2">Lipid-anchor</topology>
        <topology evidence="2">GPI-anchor</topology>
    </subcellularLocation>
    <subcellularLocation>
        <location evidence="1">Membrane</location>
        <topology evidence="1">Multi-pass membrane protein</topology>
    </subcellularLocation>
    <subcellularLocation>
        <location evidence="3">Secreted</location>
    </subcellularLocation>
</comment>
<dbReference type="PANTHER" id="PTHR33048">
    <property type="entry name" value="PTH11-LIKE INTEGRAL MEMBRANE PROTEIN (AFU_ORTHOLOGUE AFUA_5G11245)"/>
    <property type="match status" value="1"/>
</dbReference>
<keyword evidence="12" id="KW-0449">Lipoprotein</keyword>